<dbReference type="GO" id="GO:0000155">
    <property type="term" value="F:phosphorelay sensor kinase activity"/>
    <property type="evidence" value="ECO:0007669"/>
    <property type="project" value="TreeGrafter"/>
</dbReference>
<keyword evidence="9" id="KW-1133">Transmembrane helix</keyword>
<keyword evidence="12" id="KW-1185">Reference proteome</keyword>
<sequence length="450" mass="48710">MQTFEVLDIILLIGCVALAVALAVTSGRLRSARLARQHNDNALHTDTQHVLAALDSEAIVVGADDSVVQAAPATYRLGLVRDDAIADERLREQIMETRRTGQVHSFELITQTAQDYAMRGLTPGERLAREQDAASRDASSAATGAAPAMTVSDAVNSAADAHRNSQSMRNGGQGKRFSSTPRKNWLRITVVPVSDQLIVVLVTDDSDRHRFEQLRDDFVSNVTTQLDEPAQALEQLGESLSNPDVNARDVQSQAEQVTAQAKYLRHLVSDLIILLKAQGSGSVKESPVLNLEDVARDVVAEEQPRADAAHVTLEFKHSADPQLVHGNADQLHAAIAKLVENAIEFSPDRSHVSIAVEPDETGDYTQVRVVDNGPGVPAADQDKIFQRFYRGKTQQRVHGGEDGTGLGLSIVKHVALTHQGRVDVWSKPGSGSTFTIVLPKATDGEYDQVA</sequence>
<evidence type="ECO:0000256" key="8">
    <source>
        <dbReference type="SAM" id="MobiDB-lite"/>
    </source>
</evidence>
<dbReference type="PROSITE" id="PS50109">
    <property type="entry name" value="HIS_KIN"/>
    <property type="match status" value="1"/>
</dbReference>
<name>A0A261EW75_9BIFI</name>
<feature type="compositionally biased region" description="Low complexity" evidence="8">
    <location>
        <begin position="136"/>
        <end position="148"/>
    </location>
</feature>
<feature type="region of interest" description="Disordered" evidence="8">
    <location>
        <begin position="128"/>
        <end position="179"/>
    </location>
</feature>
<protein>
    <recommendedName>
        <fullName evidence="7">Sensor-like histidine kinase SenX3</fullName>
        <ecNumber evidence="2">2.7.13.3</ecNumber>
    </recommendedName>
</protein>
<dbReference type="GO" id="GO:0016036">
    <property type="term" value="P:cellular response to phosphate starvation"/>
    <property type="evidence" value="ECO:0007669"/>
    <property type="project" value="TreeGrafter"/>
</dbReference>
<evidence type="ECO:0000256" key="7">
    <source>
        <dbReference type="ARBA" id="ARBA00039401"/>
    </source>
</evidence>
<dbReference type="InterPro" id="IPR036890">
    <property type="entry name" value="HATPase_C_sf"/>
</dbReference>
<dbReference type="PRINTS" id="PR00344">
    <property type="entry name" value="BCTRLSENSOR"/>
</dbReference>
<keyword evidence="4" id="KW-0808">Transferase</keyword>
<dbReference type="PANTHER" id="PTHR45453:SF1">
    <property type="entry name" value="PHOSPHATE REGULON SENSOR PROTEIN PHOR"/>
    <property type="match status" value="1"/>
</dbReference>
<keyword evidence="5 11" id="KW-0418">Kinase</keyword>
<dbReference type="InterPro" id="IPR050351">
    <property type="entry name" value="BphY/WalK/GraS-like"/>
</dbReference>
<feature type="compositionally biased region" description="Polar residues" evidence="8">
    <location>
        <begin position="164"/>
        <end position="179"/>
    </location>
</feature>
<comment type="caution">
    <text evidence="11">The sequence shown here is derived from an EMBL/GenBank/DDBJ whole genome shotgun (WGS) entry which is preliminary data.</text>
</comment>
<evidence type="ECO:0000313" key="12">
    <source>
        <dbReference type="Proteomes" id="UP000216454"/>
    </source>
</evidence>
<evidence type="ECO:0000256" key="3">
    <source>
        <dbReference type="ARBA" id="ARBA00022553"/>
    </source>
</evidence>
<organism evidence="11 12">
    <name type="scientific">Pseudoscardovia suis</name>
    <dbReference type="NCBI Taxonomy" id="987063"/>
    <lineage>
        <taxon>Bacteria</taxon>
        <taxon>Bacillati</taxon>
        <taxon>Actinomycetota</taxon>
        <taxon>Actinomycetes</taxon>
        <taxon>Bifidobacteriales</taxon>
        <taxon>Bifidobacteriaceae</taxon>
        <taxon>Pseudoscardovia</taxon>
    </lineage>
</organism>
<evidence type="ECO:0000259" key="10">
    <source>
        <dbReference type="PROSITE" id="PS50109"/>
    </source>
</evidence>
<dbReference type="SUPFAM" id="SSF55874">
    <property type="entry name" value="ATPase domain of HSP90 chaperone/DNA topoisomerase II/histidine kinase"/>
    <property type="match status" value="1"/>
</dbReference>
<keyword evidence="9" id="KW-0812">Transmembrane</keyword>
<dbReference type="GO" id="GO:0005886">
    <property type="term" value="C:plasma membrane"/>
    <property type="evidence" value="ECO:0007669"/>
    <property type="project" value="TreeGrafter"/>
</dbReference>
<dbReference type="PANTHER" id="PTHR45453">
    <property type="entry name" value="PHOSPHATE REGULON SENSOR PROTEIN PHOR"/>
    <property type="match status" value="1"/>
</dbReference>
<dbReference type="EMBL" id="MWWQ01000009">
    <property type="protein sequence ID" value="OZG51130.1"/>
    <property type="molecule type" value="Genomic_DNA"/>
</dbReference>
<evidence type="ECO:0000256" key="9">
    <source>
        <dbReference type="SAM" id="Phobius"/>
    </source>
</evidence>
<keyword evidence="3" id="KW-0597">Phosphoprotein</keyword>
<dbReference type="CDD" id="cd00075">
    <property type="entry name" value="HATPase"/>
    <property type="match status" value="1"/>
</dbReference>
<comment type="catalytic activity">
    <reaction evidence="1">
        <text>ATP + protein L-histidine = ADP + protein N-phospho-L-histidine.</text>
        <dbReference type="EC" id="2.7.13.3"/>
    </reaction>
</comment>
<reference evidence="11 12" key="1">
    <citation type="journal article" date="2017" name="BMC Genomics">
        <title>Comparative genomic and phylogenomic analyses of the Bifidobacteriaceae family.</title>
        <authorList>
            <person name="Lugli G.A."/>
            <person name="Milani C."/>
            <person name="Turroni F."/>
            <person name="Duranti S."/>
            <person name="Mancabelli L."/>
            <person name="Mangifesta M."/>
            <person name="Ferrario C."/>
            <person name="Modesto M."/>
            <person name="Mattarelli P."/>
            <person name="Jiri K."/>
            <person name="van Sinderen D."/>
            <person name="Ventura M."/>
        </authorList>
    </citation>
    <scope>NUCLEOTIDE SEQUENCE [LARGE SCALE GENOMIC DNA]</scope>
    <source>
        <strain evidence="11 12">DSM 24744</strain>
    </source>
</reference>
<dbReference type="Proteomes" id="UP000216454">
    <property type="component" value="Unassembled WGS sequence"/>
</dbReference>
<evidence type="ECO:0000256" key="1">
    <source>
        <dbReference type="ARBA" id="ARBA00000085"/>
    </source>
</evidence>
<dbReference type="InterPro" id="IPR003594">
    <property type="entry name" value="HATPase_dom"/>
</dbReference>
<feature type="domain" description="Histidine kinase" evidence="10">
    <location>
        <begin position="221"/>
        <end position="442"/>
    </location>
</feature>
<dbReference type="InterPro" id="IPR004358">
    <property type="entry name" value="Sig_transdc_His_kin-like_C"/>
</dbReference>
<evidence type="ECO:0000313" key="11">
    <source>
        <dbReference type="EMBL" id="OZG51130.1"/>
    </source>
</evidence>
<evidence type="ECO:0000256" key="2">
    <source>
        <dbReference type="ARBA" id="ARBA00012438"/>
    </source>
</evidence>
<dbReference type="AlphaFoldDB" id="A0A261EW75"/>
<keyword evidence="6" id="KW-0902">Two-component regulatory system</keyword>
<dbReference type="FunFam" id="3.30.565.10:FF:000006">
    <property type="entry name" value="Sensor histidine kinase WalK"/>
    <property type="match status" value="1"/>
</dbReference>
<dbReference type="GO" id="GO:0004721">
    <property type="term" value="F:phosphoprotein phosphatase activity"/>
    <property type="evidence" value="ECO:0007669"/>
    <property type="project" value="TreeGrafter"/>
</dbReference>
<dbReference type="Pfam" id="PF02518">
    <property type="entry name" value="HATPase_c"/>
    <property type="match status" value="1"/>
</dbReference>
<gene>
    <name evidence="11" type="ORF">PSSU_1067</name>
</gene>
<evidence type="ECO:0000256" key="4">
    <source>
        <dbReference type="ARBA" id="ARBA00022679"/>
    </source>
</evidence>
<evidence type="ECO:0000256" key="6">
    <source>
        <dbReference type="ARBA" id="ARBA00023012"/>
    </source>
</evidence>
<dbReference type="EC" id="2.7.13.3" evidence="2"/>
<keyword evidence="9" id="KW-0472">Membrane</keyword>
<dbReference type="SMART" id="SM00387">
    <property type="entry name" value="HATPase_c"/>
    <property type="match status" value="1"/>
</dbReference>
<dbReference type="Gene3D" id="3.30.565.10">
    <property type="entry name" value="Histidine kinase-like ATPase, C-terminal domain"/>
    <property type="match status" value="1"/>
</dbReference>
<dbReference type="InterPro" id="IPR005467">
    <property type="entry name" value="His_kinase_dom"/>
</dbReference>
<proteinExistence type="predicted"/>
<accession>A0A261EW75</accession>
<dbReference type="RefSeq" id="WP_211278420.1">
    <property type="nucleotide sequence ID" value="NZ_MWWQ01000009.1"/>
</dbReference>
<feature type="transmembrane region" description="Helical" evidence="9">
    <location>
        <begin position="6"/>
        <end position="24"/>
    </location>
</feature>
<evidence type="ECO:0000256" key="5">
    <source>
        <dbReference type="ARBA" id="ARBA00022777"/>
    </source>
</evidence>